<keyword evidence="3" id="KW-0808">Transferase</keyword>
<dbReference type="KEGG" id="mpt:Mpe_A3184"/>
<proteinExistence type="inferred from homology"/>
<dbReference type="CDD" id="cd06223">
    <property type="entry name" value="PRTases_typeI"/>
    <property type="match status" value="1"/>
</dbReference>
<keyword evidence="4" id="KW-1185">Reference proteome</keyword>
<dbReference type="Proteomes" id="UP000000366">
    <property type="component" value="Chromosome"/>
</dbReference>
<dbReference type="InterPro" id="IPR000836">
    <property type="entry name" value="PRTase_dom"/>
</dbReference>
<dbReference type="PANTHER" id="PTHR47505:SF1">
    <property type="entry name" value="DNA UTILIZATION PROTEIN YHGH"/>
    <property type="match status" value="1"/>
</dbReference>
<gene>
    <name evidence="3" type="ordered locus">Mpe_A3184</name>
</gene>
<dbReference type="EMBL" id="CP000555">
    <property type="protein sequence ID" value="ABM96137.1"/>
    <property type="molecule type" value="Genomic_DNA"/>
</dbReference>
<dbReference type="SUPFAM" id="SSF53271">
    <property type="entry name" value="PRTase-like"/>
    <property type="match status" value="1"/>
</dbReference>
<feature type="domain" description="Double zinc ribbon" evidence="2">
    <location>
        <begin position="5"/>
        <end position="56"/>
    </location>
</feature>
<dbReference type="InterPro" id="IPR029057">
    <property type="entry name" value="PRTase-like"/>
</dbReference>
<dbReference type="HOGENOM" id="CLU_054549_0_2_4"/>
<evidence type="ECO:0000313" key="4">
    <source>
        <dbReference type="Proteomes" id="UP000000366"/>
    </source>
</evidence>
<organism evidence="3 4">
    <name type="scientific">Methylibium petroleiphilum (strain ATCC BAA-1232 / LMG 22953 / PM1)</name>
    <dbReference type="NCBI Taxonomy" id="420662"/>
    <lineage>
        <taxon>Bacteria</taxon>
        <taxon>Pseudomonadati</taxon>
        <taxon>Pseudomonadota</taxon>
        <taxon>Betaproteobacteria</taxon>
        <taxon>Burkholderiales</taxon>
        <taxon>Sphaerotilaceae</taxon>
        <taxon>Methylibium</taxon>
    </lineage>
</organism>
<comment type="similarity">
    <text evidence="1">Belongs to the ComF/GntX family.</text>
</comment>
<accession>A2SKP8</accession>
<dbReference type="Gene3D" id="3.40.50.2020">
    <property type="match status" value="1"/>
</dbReference>
<dbReference type="eggNOG" id="COG1040">
    <property type="taxonomic scope" value="Bacteria"/>
</dbReference>
<dbReference type="InterPro" id="IPR044005">
    <property type="entry name" value="DZR_2"/>
</dbReference>
<evidence type="ECO:0000313" key="3">
    <source>
        <dbReference type="EMBL" id="ABM96137.1"/>
    </source>
</evidence>
<name>A2SKP8_METPP</name>
<protein>
    <submittedName>
        <fullName evidence="3">Putative phosphoribosyl transferase</fullName>
    </submittedName>
</protein>
<dbReference type="InterPro" id="IPR051910">
    <property type="entry name" value="ComF/GntX_DNA_util-trans"/>
</dbReference>
<evidence type="ECO:0000259" key="2">
    <source>
        <dbReference type="Pfam" id="PF18912"/>
    </source>
</evidence>
<dbReference type="Pfam" id="PF18912">
    <property type="entry name" value="DZR_2"/>
    <property type="match status" value="1"/>
</dbReference>
<dbReference type="STRING" id="420662.Mpe_A3184"/>
<dbReference type="PANTHER" id="PTHR47505">
    <property type="entry name" value="DNA UTILIZATION PROTEIN YHGH"/>
    <property type="match status" value="1"/>
</dbReference>
<dbReference type="GO" id="GO:0016740">
    <property type="term" value="F:transferase activity"/>
    <property type="evidence" value="ECO:0007669"/>
    <property type="project" value="UniProtKB-KW"/>
</dbReference>
<evidence type="ECO:0000256" key="1">
    <source>
        <dbReference type="ARBA" id="ARBA00008007"/>
    </source>
</evidence>
<dbReference type="AlphaFoldDB" id="A2SKP8"/>
<sequence>MFDRWPNRCAVCHAGTRGAAARICDDCLTRFAPNVPRCERCALQRPDGVTVCGSCLRNPPPWSRAVVACDYAYPWDGLLNALKFHDAIDLAAPLAQRLALALQRRTPSPPVELLLPVPLAAARLRERGYNQAALLGRQLARRLDLRTEPQWLLRTSDTPHQTALPRAARLTNLRGAFAVEPLALAALRDRHVALADDVMTTGATAAELTRVLYAAGAASVQVWVVARTPD</sequence>
<reference evidence="3 4" key="1">
    <citation type="journal article" date="2007" name="J. Bacteriol.">
        <title>Whole-genome analysis of the methyl tert-butyl ether-degrading beta-proteobacterium Methylibium petroleiphilum PM1.</title>
        <authorList>
            <person name="Kane S.R."/>
            <person name="Chakicherla A.Y."/>
            <person name="Chain P.S.G."/>
            <person name="Schmidt R."/>
            <person name="Shin M.W."/>
            <person name="Legler T.C."/>
            <person name="Scow K.M."/>
            <person name="Larimer F.W."/>
            <person name="Lucas S.M."/>
            <person name="Richardson P.M."/>
            <person name="Hristova K.R."/>
        </authorList>
    </citation>
    <scope>NUCLEOTIDE SEQUENCE [LARGE SCALE GENOMIC DNA]</scope>
    <source>
        <strain evidence="4">ATCC BAA-1232 / LMG 22953 / PM1</strain>
    </source>
</reference>